<dbReference type="Pfam" id="PF01527">
    <property type="entry name" value="HTH_Tnp_1"/>
    <property type="match status" value="1"/>
</dbReference>
<dbReference type="InterPro" id="IPR004291">
    <property type="entry name" value="Transposase_IS66_central"/>
</dbReference>
<dbReference type="HOGENOM" id="CLU_1577313_0_0_5"/>
<dbReference type="PANTHER" id="PTHR33678">
    <property type="entry name" value="BLL1576 PROTEIN"/>
    <property type="match status" value="1"/>
</dbReference>
<dbReference type="EMBL" id="CP002292">
    <property type="protein sequence ID" value="ADP70786.1"/>
    <property type="molecule type" value="Genomic_DNA"/>
</dbReference>
<dbReference type="Pfam" id="PF03050">
    <property type="entry name" value="DDE_Tnp_IS66"/>
    <property type="match status" value="1"/>
</dbReference>
<evidence type="ECO:0000259" key="1">
    <source>
        <dbReference type="Pfam" id="PF03050"/>
    </source>
</evidence>
<reference evidence="3" key="1">
    <citation type="journal article" date="2011" name="J. Bacteriol.">
        <title>Genome sequences of eight morphologically diverse alphaproteobacteria.</title>
        <authorList>
            <consortium name="US DOE Joint Genome Institute"/>
            <person name="Brown P.J."/>
            <person name="Kysela D.T."/>
            <person name="Buechlein A."/>
            <person name="Hemmerich C."/>
            <person name="Brun Y.V."/>
        </authorList>
    </citation>
    <scope>NUCLEOTIDE SEQUENCE [LARGE SCALE GENOMIC DNA]</scope>
    <source>
        <strain evidence="3">ATCC 17100 / ATH 3.1.1 / DSM 162 / LMG 4299</strain>
    </source>
</reference>
<name>E3I7T2_RHOVT</name>
<sequence length="169" mass="18325">MPMYGDTFARRYSVVADTRRPWSGDEKQAIIADALQPGVNVSAVARRHGIKPNLLVRWRKLVASCGSAPLICEAIAQPPAPFHATPRGFAGPGLLAMILFEKFGQHQPLNRQSERYAREGVELSVSTLADQVGSCMAALQPLQALIEAHVLSTMPDLSTAVRPSAHDED</sequence>
<dbReference type="GO" id="GO:0004803">
    <property type="term" value="F:transposase activity"/>
    <property type="evidence" value="ECO:0007669"/>
    <property type="project" value="InterPro"/>
</dbReference>
<keyword evidence="3" id="KW-1185">Reference proteome</keyword>
<dbReference type="GO" id="GO:0006313">
    <property type="term" value="P:DNA transposition"/>
    <property type="evidence" value="ECO:0007669"/>
    <property type="project" value="InterPro"/>
</dbReference>
<dbReference type="GO" id="GO:0043565">
    <property type="term" value="F:sequence-specific DNA binding"/>
    <property type="evidence" value="ECO:0007669"/>
    <property type="project" value="InterPro"/>
</dbReference>
<proteinExistence type="predicted"/>
<dbReference type="eggNOG" id="COG2963">
    <property type="taxonomic scope" value="Bacteria"/>
</dbReference>
<protein>
    <submittedName>
        <fullName evidence="2">Transposase IS3/IS911 family protein</fullName>
    </submittedName>
</protein>
<accession>E3I7T2</accession>
<evidence type="ECO:0000313" key="2">
    <source>
        <dbReference type="EMBL" id="ADP70786.1"/>
    </source>
</evidence>
<dbReference type="Proteomes" id="UP000001399">
    <property type="component" value="Chromosome"/>
</dbReference>
<dbReference type="STRING" id="648757.Rvan_1534"/>
<dbReference type="InterPro" id="IPR002514">
    <property type="entry name" value="Transposase_8"/>
</dbReference>
<feature type="domain" description="Transposase IS66 central" evidence="1">
    <location>
        <begin position="88"/>
        <end position="152"/>
    </location>
</feature>
<dbReference type="SUPFAM" id="SSF48295">
    <property type="entry name" value="TrpR-like"/>
    <property type="match status" value="1"/>
</dbReference>
<dbReference type="InterPro" id="IPR052344">
    <property type="entry name" value="Transposase-related"/>
</dbReference>
<dbReference type="PANTHER" id="PTHR33678:SF1">
    <property type="entry name" value="BLL1576 PROTEIN"/>
    <property type="match status" value="1"/>
</dbReference>
<dbReference type="KEGG" id="rva:Rvan_1534"/>
<dbReference type="AlphaFoldDB" id="E3I7T2"/>
<evidence type="ECO:0000313" key="3">
    <source>
        <dbReference type="Proteomes" id="UP000001399"/>
    </source>
</evidence>
<organism evidence="2 3">
    <name type="scientific">Rhodomicrobium vannielii (strain ATCC 17100 / DSM 162 / LMG 4299 / NCIMB 10020 / ATH 3.1.1)</name>
    <dbReference type="NCBI Taxonomy" id="648757"/>
    <lineage>
        <taxon>Bacteria</taxon>
        <taxon>Pseudomonadati</taxon>
        <taxon>Pseudomonadota</taxon>
        <taxon>Alphaproteobacteria</taxon>
        <taxon>Hyphomicrobiales</taxon>
        <taxon>Hyphomicrobiaceae</taxon>
        <taxon>Rhodomicrobium</taxon>
    </lineage>
</organism>
<gene>
    <name evidence="2" type="ordered locus">Rvan_1534</name>
</gene>
<dbReference type="InterPro" id="IPR010921">
    <property type="entry name" value="Trp_repressor/repl_initiator"/>
</dbReference>